<accession>A0A934W9I9</accession>
<name>A0A934W9I9_9BURK</name>
<organism evidence="1 2">
    <name type="scientific">Noviherbaspirillum pedocola</name>
    <dbReference type="NCBI Taxonomy" id="2801341"/>
    <lineage>
        <taxon>Bacteria</taxon>
        <taxon>Pseudomonadati</taxon>
        <taxon>Pseudomonadota</taxon>
        <taxon>Betaproteobacteria</taxon>
        <taxon>Burkholderiales</taxon>
        <taxon>Oxalobacteraceae</taxon>
        <taxon>Noviherbaspirillum</taxon>
    </lineage>
</organism>
<comment type="caution">
    <text evidence="1">The sequence shown here is derived from an EMBL/GenBank/DDBJ whole genome shotgun (WGS) entry which is preliminary data.</text>
</comment>
<keyword evidence="2" id="KW-1185">Reference proteome</keyword>
<protein>
    <submittedName>
        <fullName evidence="1">Type II toxin-antitoxin system VapB family antitoxin</fullName>
    </submittedName>
</protein>
<dbReference type="InterPro" id="IPR019239">
    <property type="entry name" value="VapB_antitoxin"/>
</dbReference>
<reference evidence="1" key="1">
    <citation type="submission" date="2021-01" db="EMBL/GenBank/DDBJ databases">
        <title>Genome sequence of strain Noviherbaspirillum sp. DKR-6.</title>
        <authorList>
            <person name="Chaudhary D.K."/>
        </authorList>
    </citation>
    <scope>NUCLEOTIDE SEQUENCE</scope>
    <source>
        <strain evidence="1">DKR-6</strain>
    </source>
</reference>
<dbReference type="EMBL" id="JAEPBG010000032">
    <property type="protein sequence ID" value="MBK4738970.1"/>
    <property type="molecule type" value="Genomic_DNA"/>
</dbReference>
<gene>
    <name evidence="1" type="ORF">JJB74_30520</name>
</gene>
<proteinExistence type="predicted"/>
<evidence type="ECO:0000313" key="2">
    <source>
        <dbReference type="Proteomes" id="UP000622890"/>
    </source>
</evidence>
<dbReference type="RefSeq" id="WP_200598341.1">
    <property type="nucleotide sequence ID" value="NZ_JAEPBG010000032.1"/>
</dbReference>
<dbReference type="Pfam" id="PF09957">
    <property type="entry name" value="VapB_antitoxin"/>
    <property type="match status" value="1"/>
</dbReference>
<dbReference type="AlphaFoldDB" id="A0A934W9I9"/>
<dbReference type="Proteomes" id="UP000622890">
    <property type="component" value="Unassembled WGS sequence"/>
</dbReference>
<evidence type="ECO:0000313" key="1">
    <source>
        <dbReference type="EMBL" id="MBK4738970.1"/>
    </source>
</evidence>
<sequence length="64" mass="7491">MRTNIEIDDQLMSEALHATGLKTKREAVELGLRTLVRLNQQEQIRQLRGKVNWKGDLDKMRTDK</sequence>